<dbReference type="Gene3D" id="1.10.8.60">
    <property type="match status" value="1"/>
</dbReference>
<dbReference type="Pfam" id="PF02954">
    <property type="entry name" value="HTH_8"/>
    <property type="match status" value="1"/>
</dbReference>
<evidence type="ECO:0000313" key="7">
    <source>
        <dbReference type="Proteomes" id="UP001138997"/>
    </source>
</evidence>
<dbReference type="EMBL" id="JAJOMB010000031">
    <property type="protein sequence ID" value="MCD5316544.1"/>
    <property type="molecule type" value="Genomic_DNA"/>
</dbReference>
<name>A0A9X1NML4_9ACTN</name>
<dbReference type="InterPro" id="IPR002197">
    <property type="entry name" value="HTH_Fis"/>
</dbReference>
<keyword evidence="4" id="KW-0804">Transcription</keyword>
<keyword evidence="3" id="KW-0805">Transcription regulation</keyword>
<comment type="caution">
    <text evidence="6">The sequence shown here is derived from an EMBL/GenBank/DDBJ whole genome shotgun (WGS) entry which is preliminary data.</text>
</comment>
<dbReference type="GO" id="GO:0043565">
    <property type="term" value="F:sequence-specific DNA binding"/>
    <property type="evidence" value="ECO:0007669"/>
    <property type="project" value="InterPro"/>
</dbReference>
<dbReference type="InterPro" id="IPR058031">
    <property type="entry name" value="AAA_lid_NorR"/>
</dbReference>
<keyword evidence="7" id="KW-1185">Reference proteome</keyword>
<dbReference type="InterPro" id="IPR029016">
    <property type="entry name" value="GAF-like_dom_sf"/>
</dbReference>
<keyword evidence="2" id="KW-0067">ATP-binding</keyword>
<protein>
    <recommendedName>
        <fullName evidence="5">Sigma-54 factor interaction domain-containing protein</fullName>
    </recommendedName>
</protein>
<dbReference type="SUPFAM" id="SSF46689">
    <property type="entry name" value="Homeodomain-like"/>
    <property type="match status" value="1"/>
</dbReference>
<evidence type="ECO:0000256" key="4">
    <source>
        <dbReference type="ARBA" id="ARBA00023163"/>
    </source>
</evidence>
<evidence type="ECO:0000256" key="1">
    <source>
        <dbReference type="ARBA" id="ARBA00022741"/>
    </source>
</evidence>
<gene>
    <name evidence="6" type="ORF">LR394_37170</name>
</gene>
<accession>A0A9X1NML4</accession>
<proteinExistence type="predicted"/>
<evidence type="ECO:0000256" key="3">
    <source>
        <dbReference type="ARBA" id="ARBA00023015"/>
    </source>
</evidence>
<dbReference type="Proteomes" id="UP001138997">
    <property type="component" value="Unassembled WGS sequence"/>
</dbReference>
<dbReference type="Gene3D" id="1.10.10.60">
    <property type="entry name" value="Homeodomain-like"/>
    <property type="match status" value="1"/>
</dbReference>
<dbReference type="SUPFAM" id="SSF52540">
    <property type="entry name" value="P-loop containing nucleoside triphosphate hydrolases"/>
    <property type="match status" value="1"/>
</dbReference>
<organism evidence="6 7">
    <name type="scientific">Kineosporia babensis</name>
    <dbReference type="NCBI Taxonomy" id="499548"/>
    <lineage>
        <taxon>Bacteria</taxon>
        <taxon>Bacillati</taxon>
        <taxon>Actinomycetota</taxon>
        <taxon>Actinomycetes</taxon>
        <taxon>Kineosporiales</taxon>
        <taxon>Kineosporiaceae</taxon>
        <taxon>Kineosporia</taxon>
    </lineage>
</organism>
<dbReference type="InterPro" id="IPR027417">
    <property type="entry name" value="P-loop_NTPase"/>
</dbReference>
<dbReference type="InterPro" id="IPR002078">
    <property type="entry name" value="Sigma_54_int"/>
</dbReference>
<dbReference type="Pfam" id="PF25601">
    <property type="entry name" value="AAA_lid_14"/>
    <property type="match status" value="1"/>
</dbReference>
<dbReference type="GO" id="GO:0006355">
    <property type="term" value="P:regulation of DNA-templated transcription"/>
    <property type="evidence" value="ECO:0007669"/>
    <property type="project" value="InterPro"/>
</dbReference>
<evidence type="ECO:0000259" key="5">
    <source>
        <dbReference type="PROSITE" id="PS50045"/>
    </source>
</evidence>
<dbReference type="GO" id="GO:0005524">
    <property type="term" value="F:ATP binding"/>
    <property type="evidence" value="ECO:0007669"/>
    <property type="project" value="UniProtKB-KW"/>
</dbReference>
<dbReference type="PROSITE" id="PS50045">
    <property type="entry name" value="SIGMA54_INTERACT_4"/>
    <property type="match status" value="1"/>
</dbReference>
<sequence length="474" mass="50982">MRRFAPRVQASWRRSEGYGVSPERIEPAFTGSVDTGSLFYECGLEVLTGLQATLANEPLSLMITDPDGLVLSRLCEDGSIVRSLDRVHLAPGFSYGERTAGTNGLGLALADRTATLVQGHDHFCTALYGYTCAAVPVLDPISGDLAGSVNLTTWSDRSSGLLLALAQAAAANTSALMMLRAGGHRPQPAGRGEVFRVQPGSADPCVSGVWQAALQEARTALQAGRVVAVVGESGVGKRTLATQARQETVRRERILAARPPSPDDTEAWLALWTPELNAADTCVIVSDVEALATWTAEELAVCLNRALRPDQRPQAFMLTATDYATIPEALAVLVDTVVEVPPLRSRADDVLPVAQHVARAERHRDVGFTSAAARALTGYHWPGNTRELVKVVREAAARADLIDVRHLPPELFASSSGRKLSRLETLERDEIIRCLAEPGMTLVRAAAQLGMGRATLYRKIAQYGIRSPRAERAK</sequence>
<dbReference type="PANTHER" id="PTHR32071">
    <property type="entry name" value="TRANSCRIPTIONAL REGULATORY PROTEIN"/>
    <property type="match status" value="1"/>
</dbReference>
<evidence type="ECO:0000256" key="2">
    <source>
        <dbReference type="ARBA" id="ARBA00022840"/>
    </source>
</evidence>
<dbReference type="AlphaFoldDB" id="A0A9X1NML4"/>
<evidence type="ECO:0000313" key="6">
    <source>
        <dbReference type="EMBL" id="MCD5316544.1"/>
    </source>
</evidence>
<keyword evidence="1" id="KW-0547">Nucleotide-binding</keyword>
<dbReference type="InterPro" id="IPR009057">
    <property type="entry name" value="Homeodomain-like_sf"/>
</dbReference>
<feature type="domain" description="Sigma-54 factor interaction" evidence="5">
    <location>
        <begin position="338"/>
        <end position="397"/>
    </location>
</feature>
<dbReference type="Gene3D" id="3.30.450.40">
    <property type="match status" value="1"/>
</dbReference>
<reference evidence="6" key="1">
    <citation type="submission" date="2021-11" db="EMBL/GenBank/DDBJ databases">
        <title>Streptomyces corallinus and Kineosporia corallina sp. nov., two new coral-derived marine actinobacteria.</title>
        <authorList>
            <person name="Buangrab K."/>
            <person name="Sutthacheep M."/>
            <person name="Yeemin T."/>
            <person name="Harunari E."/>
            <person name="Igarashi Y."/>
            <person name="Sripreechasak P."/>
            <person name="Kanchanasin P."/>
            <person name="Tanasupawat S."/>
            <person name="Phongsopitanun W."/>
        </authorList>
    </citation>
    <scope>NUCLEOTIDE SEQUENCE</scope>
    <source>
        <strain evidence="6">JCM 31032</strain>
    </source>
</reference>